<evidence type="ECO:0000256" key="2">
    <source>
        <dbReference type="ARBA" id="ARBA00022730"/>
    </source>
</evidence>
<dbReference type="SUPFAM" id="SSF50249">
    <property type="entry name" value="Nucleic acid-binding proteins"/>
    <property type="match status" value="1"/>
</dbReference>
<proteinExistence type="inferred from homology"/>
<comment type="subunit">
    <text evidence="6">Part of the 30S ribosomal subunit.</text>
</comment>
<evidence type="ECO:0000256" key="5">
    <source>
        <dbReference type="ARBA" id="ARBA00023274"/>
    </source>
</evidence>
<dbReference type="PANTHER" id="PTHR10744">
    <property type="entry name" value="40S RIBOSOMAL PROTEIN S11 FAMILY MEMBER"/>
    <property type="match status" value="1"/>
</dbReference>
<dbReference type="GO" id="GO:0003735">
    <property type="term" value="F:structural constituent of ribosome"/>
    <property type="evidence" value="ECO:0007669"/>
    <property type="project" value="UniProtKB-UniRule"/>
</dbReference>
<dbReference type="GO" id="GO:0019843">
    <property type="term" value="F:rRNA binding"/>
    <property type="evidence" value="ECO:0007669"/>
    <property type="project" value="UniProtKB-UniRule"/>
</dbReference>
<keyword evidence="3 6" id="KW-0694">RNA-binding</keyword>
<keyword evidence="4 6" id="KW-0689">Ribosomal protein</keyword>
<comment type="similarity">
    <text evidence="1 6 7">Belongs to the universal ribosomal protein uS17 family.</text>
</comment>
<dbReference type="NCBIfam" id="NF004123">
    <property type="entry name" value="PRK05610.1"/>
    <property type="match status" value="1"/>
</dbReference>
<evidence type="ECO:0000256" key="1">
    <source>
        <dbReference type="ARBA" id="ARBA00010254"/>
    </source>
</evidence>
<sequence>MAENLEQIKETASAATEPKKVRTAKVGKVVSTKMDKTIVVEVEYLKKHKLYKKAIRRHTKFKAHDEENTAKLGDVVRIEECRPISKEKRFRLVEIIERGVAL</sequence>
<dbReference type="GO" id="GO:0006412">
    <property type="term" value="P:translation"/>
    <property type="evidence" value="ECO:0007669"/>
    <property type="project" value="UniProtKB-UniRule"/>
</dbReference>
<dbReference type="Gene3D" id="2.40.50.140">
    <property type="entry name" value="Nucleic acid-binding proteins"/>
    <property type="match status" value="1"/>
</dbReference>
<dbReference type="InterPro" id="IPR012340">
    <property type="entry name" value="NA-bd_OB-fold"/>
</dbReference>
<comment type="caution">
    <text evidence="8">The sequence shown here is derived from an EMBL/GenBank/DDBJ whole genome shotgun (WGS) entry which is preliminary data.</text>
</comment>
<protein>
    <recommendedName>
        <fullName evidence="6">Small ribosomal subunit protein uS17</fullName>
    </recommendedName>
</protein>
<dbReference type="InterPro" id="IPR019979">
    <property type="entry name" value="Ribosomal_uS17_CS"/>
</dbReference>
<evidence type="ECO:0000313" key="9">
    <source>
        <dbReference type="Proteomes" id="UP000521676"/>
    </source>
</evidence>
<name>A0A8T7M2J8_9CHLR</name>
<dbReference type="PROSITE" id="PS00056">
    <property type="entry name" value="RIBOSOMAL_S17"/>
    <property type="match status" value="1"/>
</dbReference>
<dbReference type="Pfam" id="PF00366">
    <property type="entry name" value="Ribosomal_S17"/>
    <property type="match status" value="1"/>
</dbReference>
<dbReference type="CDD" id="cd00364">
    <property type="entry name" value="Ribosomal_uS17"/>
    <property type="match status" value="1"/>
</dbReference>
<dbReference type="NCBIfam" id="TIGR03635">
    <property type="entry name" value="uS17_bact"/>
    <property type="match status" value="1"/>
</dbReference>
<dbReference type="Proteomes" id="UP000521676">
    <property type="component" value="Unassembled WGS sequence"/>
</dbReference>
<dbReference type="EMBL" id="JACATZ010000001">
    <property type="protein sequence ID" value="NWJ46261.1"/>
    <property type="molecule type" value="Genomic_DNA"/>
</dbReference>
<evidence type="ECO:0000256" key="3">
    <source>
        <dbReference type="ARBA" id="ARBA00022884"/>
    </source>
</evidence>
<reference evidence="8 9" key="1">
    <citation type="submission" date="2020-06" db="EMBL/GenBank/DDBJ databases">
        <title>Anoxygenic phototrophic Chloroflexota member uses a Type I reaction center.</title>
        <authorList>
            <person name="Tsuji J.M."/>
            <person name="Shaw N.A."/>
            <person name="Nagashima S."/>
            <person name="Venkiteswaran J."/>
            <person name="Schiff S.L."/>
            <person name="Hanada S."/>
            <person name="Tank M."/>
            <person name="Neufeld J.D."/>
        </authorList>
    </citation>
    <scope>NUCLEOTIDE SEQUENCE [LARGE SCALE GENOMIC DNA]</scope>
    <source>
        <strain evidence="8">L227-S17</strain>
    </source>
</reference>
<comment type="function">
    <text evidence="6">One of the primary rRNA binding proteins, it binds specifically to the 5'-end of 16S ribosomal RNA.</text>
</comment>
<dbReference type="PANTHER" id="PTHR10744:SF1">
    <property type="entry name" value="SMALL RIBOSOMAL SUBUNIT PROTEIN US17M"/>
    <property type="match status" value="1"/>
</dbReference>
<dbReference type="InterPro" id="IPR019984">
    <property type="entry name" value="Ribosomal_uS17_bact/chlr"/>
</dbReference>
<dbReference type="AlphaFoldDB" id="A0A8T7M2J8"/>
<evidence type="ECO:0000256" key="4">
    <source>
        <dbReference type="ARBA" id="ARBA00022980"/>
    </source>
</evidence>
<dbReference type="InterPro" id="IPR000266">
    <property type="entry name" value="Ribosomal_uS17"/>
</dbReference>
<keyword evidence="2 6" id="KW-0699">rRNA-binding</keyword>
<evidence type="ECO:0000313" key="8">
    <source>
        <dbReference type="EMBL" id="NWJ46261.1"/>
    </source>
</evidence>
<dbReference type="HAMAP" id="MF_01345_B">
    <property type="entry name" value="Ribosomal_uS17_B"/>
    <property type="match status" value="1"/>
</dbReference>
<accession>A0A8T7M2J8</accession>
<evidence type="ECO:0000256" key="6">
    <source>
        <dbReference type="HAMAP-Rule" id="MF_01345"/>
    </source>
</evidence>
<keyword evidence="5 6" id="KW-0687">Ribonucleoprotein</keyword>
<dbReference type="GO" id="GO:0022627">
    <property type="term" value="C:cytosolic small ribosomal subunit"/>
    <property type="evidence" value="ECO:0007669"/>
    <property type="project" value="UniProtKB-UniRule"/>
</dbReference>
<gene>
    <name evidence="6 8" type="primary">rpsQ</name>
    <name evidence="8" type="ORF">HXX08_10325</name>
</gene>
<organism evidence="8 9">
    <name type="scientific">Candidatus Chlorohelix allophototropha</name>
    <dbReference type="NCBI Taxonomy" id="3003348"/>
    <lineage>
        <taxon>Bacteria</taxon>
        <taxon>Bacillati</taxon>
        <taxon>Chloroflexota</taxon>
        <taxon>Chloroflexia</taxon>
        <taxon>Candidatus Chloroheliales</taxon>
        <taxon>Candidatus Chloroheliaceae</taxon>
        <taxon>Candidatus Chlorohelix</taxon>
    </lineage>
</organism>
<dbReference type="PRINTS" id="PR00973">
    <property type="entry name" value="RIBOSOMALS17"/>
</dbReference>
<evidence type="ECO:0000256" key="7">
    <source>
        <dbReference type="RuleBase" id="RU003872"/>
    </source>
</evidence>